<evidence type="ECO:0000256" key="3">
    <source>
        <dbReference type="ARBA" id="ARBA00022729"/>
    </source>
</evidence>
<evidence type="ECO:0000256" key="2">
    <source>
        <dbReference type="ARBA" id="ARBA00006275"/>
    </source>
</evidence>
<dbReference type="InterPro" id="IPR011990">
    <property type="entry name" value="TPR-like_helical_dom_sf"/>
</dbReference>
<comment type="subcellular location">
    <subcellularLocation>
        <location evidence="1">Cell outer membrane</location>
    </subcellularLocation>
</comment>
<dbReference type="Proteomes" id="UP000204551">
    <property type="component" value="Chromosome"/>
</dbReference>
<organism evidence="7 8">
    <name type="scientific">Arenibacter algicola</name>
    <dbReference type="NCBI Taxonomy" id="616991"/>
    <lineage>
        <taxon>Bacteria</taxon>
        <taxon>Pseudomonadati</taxon>
        <taxon>Bacteroidota</taxon>
        <taxon>Flavobacteriia</taxon>
        <taxon>Flavobacteriales</taxon>
        <taxon>Flavobacteriaceae</taxon>
        <taxon>Arenibacter</taxon>
    </lineage>
</organism>
<keyword evidence="4" id="KW-0472">Membrane</keyword>
<dbReference type="RefSeq" id="WP_093977903.1">
    <property type="nucleotide sequence ID" value="NZ_CP022515.1"/>
</dbReference>
<dbReference type="Pfam" id="PF07980">
    <property type="entry name" value="SusD_RagB"/>
    <property type="match status" value="1"/>
</dbReference>
<keyword evidence="5" id="KW-0998">Cell outer membrane</keyword>
<evidence type="ECO:0000256" key="4">
    <source>
        <dbReference type="ARBA" id="ARBA00023136"/>
    </source>
</evidence>
<dbReference type="SUPFAM" id="SSF48452">
    <property type="entry name" value="TPR-like"/>
    <property type="match status" value="1"/>
</dbReference>
<gene>
    <name evidence="7" type="ORF">AREALGSMS7_01588</name>
</gene>
<keyword evidence="3" id="KW-0732">Signal</keyword>
<evidence type="ECO:0000313" key="7">
    <source>
        <dbReference type="EMBL" id="ASO05058.1"/>
    </source>
</evidence>
<dbReference type="KEGG" id="aalg:AREALGSMS7_01588"/>
<comment type="similarity">
    <text evidence="2">Belongs to the SusD family.</text>
</comment>
<feature type="domain" description="RagB/SusD" evidence="6">
    <location>
        <begin position="322"/>
        <end position="404"/>
    </location>
</feature>
<reference evidence="7 8" key="1">
    <citation type="submission" date="2017-07" db="EMBL/GenBank/DDBJ databases">
        <title>Genome Sequence of Arenibacter algicola Strain SMS7 Isolated from a culture of the Diatom Skeletonema marinoi.</title>
        <authorList>
            <person name="Topel M."/>
            <person name="Pinder M.I.M."/>
            <person name="Johansson O.N."/>
            <person name="Kourtchenko O."/>
            <person name="Godhe A."/>
            <person name="Clarke A.K."/>
        </authorList>
    </citation>
    <scope>NUCLEOTIDE SEQUENCE [LARGE SCALE GENOMIC DNA]</scope>
    <source>
        <strain evidence="7 8">SMS7</strain>
    </source>
</reference>
<evidence type="ECO:0000259" key="6">
    <source>
        <dbReference type="Pfam" id="PF07980"/>
    </source>
</evidence>
<protein>
    <submittedName>
        <fullName evidence="7">SusD family protein</fullName>
    </submittedName>
</protein>
<accession>A0A221UV32</accession>
<dbReference type="AlphaFoldDB" id="A0A221UV32"/>
<evidence type="ECO:0000256" key="5">
    <source>
        <dbReference type="ARBA" id="ARBA00023237"/>
    </source>
</evidence>
<sequence length="426" mass="46827">MKIAIRIKVLFMTMIGFLVFGCTIEDGKDLNGPETVSISDGVSRPELPQVVSGILADMRDRLNTQVDVNSVVGRDYWRHQSSDPRWTGDLMTGVLDDNAFYLTTPYAARYAVVKECNLLLEGLENTTTDFSEAEKSAIRGFANTIKAHELLTVLNMLYQNGIRTDVADPDNLGGFESYDAALNTILGLLNSAATDLATGGDVSPNTLGVSYLEFNRALTARVAAYQGNNSLVLTALDDSFMDFAGDMYLGAYYQFSAAGSDELNQLFFAKNSTGANARIAHPDFVNSAEVGDNRLSKAVLRTDGPLNISDLTPGTHDVYIYESNTDPVAMIRNEELILLYAEANMTDNPGEAEMAINVVRNAAGLGPVLPGSVDEDRLLYERRYSLFAEGHRWIDLRRFDRLDELVIDRAGDNRVTQFPIPQNEGQ</sequence>
<dbReference type="GO" id="GO:0009279">
    <property type="term" value="C:cell outer membrane"/>
    <property type="evidence" value="ECO:0007669"/>
    <property type="project" value="UniProtKB-SubCell"/>
</dbReference>
<evidence type="ECO:0000256" key="1">
    <source>
        <dbReference type="ARBA" id="ARBA00004442"/>
    </source>
</evidence>
<dbReference type="STRING" id="616991.GCA_000733925_00014"/>
<dbReference type="PROSITE" id="PS51257">
    <property type="entry name" value="PROKAR_LIPOPROTEIN"/>
    <property type="match status" value="1"/>
</dbReference>
<proteinExistence type="inferred from homology"/>
<dbReference type="EMBL" id="CP022515">
    <property type="protein sequence ID" value="ASO05058.1"/>
    <property type="molecule type" value="Genomic_DNA"/>
</dbReference>
<name>A0A221UV32_9FLAO</name>
<evidence type="ECO:0000313" key="8">
    <source>
        <dbReference type="Proteomes" id="UP000204551"/>
    </source>
</evidence>
<dbReference type="InterPro" id="IPR012944">
    <property type="entry name" value="SusD_RagB_dom"/>
</dbReference>
<dbReference type="Gene3D" id="1.25.40.390">
    <property type="match status" value="1"/>
</dbReference>
<dbReference type="eggNOG" id="ENOG502Z8J7">
    <property type="taxonomic scope" value="Bacteria"/>
</dbReference>